<name>A0A5S9MAS3_BACIA</name>
<gene>
    <name evidence="1" type="ORF">BsIDN1_22640</name>
</gene>
<evidence type="ECO:0000313" key="1">
    <source>
        <dbReference type="EMBL" id="BBP88646.1"/>
    </source>
</evidence>
<accession>A0A5S9MAS3</accession>
<dbReference type="Proteomes" id="UP000464658">
    <property type="component" value="Chromosome"/>
</dbReference>
<dbReference type="EMBL" id="AP021906">
    <property type="protein sequence ID" value="BBP88646.1"/>
    <property type="molecule type" value="Genomic_DNA"/>
</dbReference>
<protein>
    <submittedName>
        <fullName evidence="1">Uncharacterized protein</fullName>
    </submittedName>
</protein>
<organism evidence="1 2">
    <name type="scientific">Bacillus safensis</name>
    <dbReference type="NCBI Taxonomy" id="561879"/>
    <lineage>
        <taxon>Bacteria</taxon>
        <taxon>Bacillati</taxon>
        <taxon>Bacillota</taxon>
        <taxon>Bacilli</taxon>
        <taxon>Bacillales</taxon>
        <taxon>Bacillaceae</taxon>
        <taxon>Bacillus</taxon>
    </lineage>
</organism>
<dbReference type="AlphaFoldDB" id="A0A5S9MAS3"/>
<proteinExistence type="predicted"/>
<evidence type="ECO:0000313" key="2">
    <source>
        <dbReference type="Proteomes" id="UP000464658"/>
    </source>
</evidence>
<reference evidence="1 2" key="1">
    <citation type="submission" date="2019-12" db="EMBL/GenBank/DDBJ databases">
        <title>Full genome sequence of a Bacillus safensis strain isolated from commercially available natto in Indonesia.</title>
        <authorList>
            <person name="Yoshida M."/>
            <person name="Uomi M."/>
            <person name="Waturangi D."/>
            <person name="Ekaputri J.J."/>
            <person name="Setiamarga D.H.E."/>
        </authorList>
    </citation>
    <scope>NUCLEOTIDE SEQUENCE [LARGE SCALE GENOMIC DNA]</scope>
    <source>
        <strain evidence="1 2">IDN1</strain>
    </source>
</reference>
<sequence>MMYELPDGILKVTSPLTKGEHVRLVQKALAAVYFYPDKSAADKGIDGVYGEKKRRMP</sequence>